<feature type="region of interest" description="Disordered" evidence="10">
    <location>
        <begin position="40"/>
        <end position="195"/>
    </location>
</feature>
<dbReference type="InterPro" id="IPR008271">
    <property type="entry name" value="Ser/Thr_kinase_AS"/>
</dbReference>
<dbReference type="InterPro" id="IPR051131">
    <property type="entry name" value="NEK_Ser/Thr_kinase_NIMA"/>
</dbReference>
<dbReference type="OrthoDB" id="248923at2759"/>
<dbReference type="GO" id="GO:0004674">
    <property type="term" value="F:protein serine/threonine kinase activity"/>
    <property type="evidence" value="ECO:0007669"/>
    <property type="project" value="UniProtKB-KW"/>
</dbReference>
<dbReference type="InterPro" id="IPR000719">
    <property type="entry name" value="Prot_kinase_dom"/>
</dbReference>
<dbReference type="Pfam" id="PF00069">
    <property type="entry name" value="Pkinase"/>
    <property type="match status" value="1"/>
</dbReference>
<evidence type="ECO:0000256" key="5">
    <source>
        <dbReference type="ARBA" id="ARBA00022777"/>
    </source>
</evidence>
<evidence type="ECO:0000256" key="6">
    <source>
        <dbReference type="ARBA" id="ARBA00022840"/>
    </source>
</evidence>
<feature type="compositionally biased region" description="Basic and acidic residues" evidence="10">
    <location>
        <begin position="582"/>
        <end position="596"/>
    </location>
</feature>
<evidence type="ECO:0000256" key="10">
    <source>
        <dbReference type="SAM" id="MobiDB-lite"/>
    </source>
</evidence>
<dbReference type="Proteomes" id="UP000241890">
    <property type="component" value="Unassembled WGS sequence"/>
</dbReference>
<evidence type="ECO:0000256" key="3">
    <source>
        <dbReference type="ARBA" id="ARBA00022679"/>
    </source>
</evidence>
<keyword evidence="6 9" id="KW-0067">ATP-binding</keyword>
<proteinExistence type="predicted"/>
<dbReference type="PROSITE" id="PS00107">
    <property type="entry name" value="PROTEIN_KINASE_ATP"/>
    <property type="match status" value="1"/>
</dbReference>
<keyword evidence="2" id="KW-0723">Serine/threonine-protein kinase</keyword>
<dbReference type="InParanoid" id="A0A2R5GFR8"/>
<keyword evidence="5 12" id="KW-0418">Kinase</keyword>
<evidence type="ECO:0000256" key="4">
    <source>
        <dbReference type="ARBA" id="ARBA00022741"/>
    </source>
</evidence>
<sequence>MSDEDELAWTSSCDDERHEELVLDELNLAPVAGSQFGMPKTHPFNVFDEFSHKLDNENDAQDDAAHSNDDADEDEEALFEALDAAQSQVERMNNELDLDAPLGHSGKENTTPARGVAHARPVRRALAPRSEGNAQSSPMTPSWDGQSDGSRDFTDNYLADASCAEDEGRGTFVSEPLLTPRSPSPSPRFGMERDSELHDDEGKFLIEREREVPVQGFQVLEQIGNGTFGTVYKIASTNEDDNNMYVLKQVNLNGLTQAQQMETINEAHFMIELEDHDNIVKHHSSFIEGGCLNMVMEFCGGGDLHGRIRTHKIQGTRFDEDFIWQVLIQICTALQHLHQHRILHRDIKPENVFLDANDQVKVGDLGLGRLLSSQSRFAHSTVGTPFYFSPELCEEALYDERSDIWALGCVVYQMATLNVPFFANNQIALARKIVGEDIRPMPSHYSKDLHFLVHKMLEKDPQNRPDAQQILNYGPVRIRDMQARIDLRERQLSTLHTQRERELLDSNDLLKKQLEACKTEMGEMRKSYEHLIAQARQAESVANQRVCVLENRVLELAQALQSHNPNIPIQELSHGLAGPLGHLDDVRGNDGREEQGRNPSNHRLGFGPRHKSNLSATRGPSKLRTIRH</sequence>
<dbReference type="InterPro" id="IPR017441">
    <property type="entry name" value="Protein_kinase_ATP_BS"/>
</dbReference>
<evidence type="ECO:0000256" key="1">
    <source>
        <dbReference type="ARBA" id="ARBA00012513"/>
    </source>
</evidence>
<organism evidence="12 13">
    <name type="scientific">Hondaea fermentalgiana</name>
    <dbReference type="NCBI Taxonomy" id="2315210"/>
    <lineage>
        <taxon>Eukaryota</taxon>
        <taxon>Sar</taxon>
        <taxon>Stramenopiles</taxon>
        <taxon>Bigyra</taxon>
        <taxon>Labyrinthulomycetes</taxon>
        <taxon>Thraustochytrida</taxon>
        <taxon>Thraustochytriidae</taxon>
        <taxon>Hondaea</taxon>
    </lineage>
</organism>
<reference evidence="12 13" key="1">
    <citation type="submission" date="2017-12" db="EMBL/GenBank/DDBJ databases">
        <title>Sequencing, de novo assembly and annotation of complete genome of a new Thraustochytrid species, strain FCC1311.</title>
        <authorList>
            <person name="Sedici K."/>
            <person name="Godart F."/>
            <person name="Aiese Cigliano R."/>
            <person name="Sanseverino W."/>
            <person name="Barakat M."/>
            <person name="Ortet P."/>
            <person name="Marechal E."/>
            <person name="Cagnac O."/>
            <person name="Amato A."/>
        </authorList>
    </citation>
    <scope>NUCLEOTIDE SEQUENCE [LARGE SCALE GENOMIC DNA]</scope>
</reference>
<protein>
    <recommendedName>
        <fullName evidence="1">non-specific serine/threonine protein kinase</fullName>
        <ecNumber evidence="1">2.7.11.1</ecNumber>
    </recommendedName>
</protein>
<keyword evidence="13" id="KW-1185">Reference proteome</keyword>
<feature type="domain" description="Protein kinase" evidence="11">
    <location>
        <begin position="217"/>
        <end position="476"/>
    </location>
</feature>
<dbReference type="PROSITE" id="PS50011">
    <property type="entry name" value="PROTEIN_KINASE_DOM"/>
    <property type="match status" value="1"/>
</dbReference>
<dbReference type="PROSITE" id="PS00108">
    <property type="entry name" value="PROTEIN_KINASE_ST"/>
    <property type="match status" value="1"/>
</dbReference>
<comment type="catalytic activity">
    <reaction evidence="8">
        <text>L-seryl-[protein] + ATP = O-phospho-L-seryl-[protein] + ADP + H(+)</text>
        <dbReference type="Rhea" id="RHEA:17989"/>
        <dbReference type="Rhea" id="RHEA-COMP:9863"/>
        <dbReference type="Rhea" id="RHEA-COMP:11604"/>
        <dbReference type="ChEBI" id="CHEBI:15378"/>
        <dbReference type="ChEBI" id="CHEBI:29999"/>
        <dbReference type="ChEBI" id="CHEBI:30616"/>
        <dbReference type="ChEBI" id="CHEBI:83421"/>
        <dbReference type="ChEBI" id="CHEBI:456216"/>
        <dbReference type="EC" id="2.7.11.1"/>
    </reaction>
</comment>
<keyword evidence="4 9" id="KW-0547">Nucleotide-binding</keyword>
<evidence type="ECO:0000256" key="8">
    <source>
        <dbReference type="ARBA" id="ARBA00048679"/>
    </source>
</evidence>
<dbReference type="Gene3D" id="3.30.200.20">
    <property type="entry name" value="Phosphorylase Kinase, domain 1"/>
    <property type="match status" value="1"/>
</dbReference>
<keyword evidence="3" id="KW-0808">Transferase</keyword>
<dbReference type="EMBL" id="BEYU01000065">
    <property type="protein sequence ID" value="GBG29750.1"/>
    <property type="molecule type" value="Genomic_DNA"/>
</dbReference>
<dbReference type="SMART" id="SM00220">
    <property type="entry name" value="S_TKc"/>
    <property type="match status" value="1"/>
</dbReference>
<evidence type="ECO:0000313" key="12">
    <source>
        <dbReference type="EMBL" id="GBG29750.1"/>
    </source>
</evidence>
<gene>
    <name evidence="12" type="ORF">FCC1311_059712</name>
</gene>
<evidence type="ECO:0000256" key="9">
    <source>
        <dbReference type="PROSITE-ProRule" id="PRU10141"/>
    </source>
</evidence>
<comment type="caution">
    <text evidence="12">The sequence shown here is derived from an EMBL/GenBank/DDBJ whole genome shotgun (WGS) entry which is preliminary data.</text>
</comment>
<dbReference type="PANTHER" id="PTHR44899:SF3">
    <property type="entry name" value="SERINE_THREONINE-PROTEIN KINASE NEK1"/>
    <property type="match status" value="1"/>
</dbReference>
<evidence type="ECO:0000259" key="11">
    <source>
        <dbReference type="PROSITE" id="PS50011"/>
    </source>
</evidence>
<evidence type="ECO:0000256" key="2">
    <source>
        <dbReference type="ARBA" id="ARBA00022527"/>
    </source>
</evidence>
<name>A0A2R5GFR8_9STRA</name>
<evidence type="ECO:0000313" key="13">
    <source>
        <dbReference type="Proteomes" id="UP000241890"/>
    </source>
</evidence>
<feature type="region of interest" description="Disordered" evidence="10">
    <location>
        <begin position="570"/>
        <end position="628"/>
    </location>
</feature>
<dbReference type="SUPFAM" id="SSF56112">
    <property type="entry name" value="Protein kinase-like (PK-like)"/>
    <property type="match status" value="1"/>
</dbReference>
<dbReference type="CDD" id="cd08215">
    <property type="entry name" value="STKc_Nek"/>
    <property type="match status" value="1"/>
</dbReference>
<dbReference type="AlphaFoldDB" id="A0A2R5GFR8"/>
<evidence type="ECO:0000256" key="7">
    <source>
        <dbReference type="ARBA" id="ARBA00047899"/>
    </source>
</evidence>
<feature type="binding site" evidence="9">
    <location>
        <position position="248"/>
    </location>
    <ligand>
        <name>ATP</name>
        <dbReference type="ChEBI" id="CHEBI:30616"/>
    </ligand>
</feature>
<dbReference type="EC" id="2.7.11.1" evidence="1"/>
<dbReference type="Gene3D" id="1.10.510.10">
    <property type="entry name" value="Transferase(Phosphotransferase) domain 1"/>
    <property type="match status" value="1"/>
</dbReference>
<accession>A0A2R5GFR8</accession>
<dbReference type="PANTHER" id="PTHR44899">
    <property type="entry name" value="CAMK FAMILY PROTEIN KINASE"/>
    <property type="match status" value="1"/>
</dbReference>
<dbReference type="GO" id="GO:0005524">
    <property type="term" value="F:ATP binding"/>
    <property type="evidence" value="ECO:0007669"/>
    <property type="project" value="UniProtKB-UniRule"/>
</dbReference>
<feature type="compositionally biased region" description="Polar residues" evidence="10">
    <location>
        <begin position="132"/>
        <end position="148"/>
    </location>
</feature>
<dbReference type="InterPro" id="IPR011009">
    <property type="entry name" value="Kinase-like_dom_sf"/>
</dbReference>
<comment type="catalytic activity">
    <reaction evidence="7">
        <text>L-threonyl-[protein] + ATP = O-phospho-L-threonyl-[protein] + ADP + H(+)</text>
        <dbReference type="Rhea" id="RHEA:46608"/>
        <dbReference type="Rhea" id="RHEA-COMP:11060"/>
        <dbReference type="Rhea" id="RHEA-COMP:11605"/>
        <dbReference type="ChEBI" id="CHEBI:15378"/>
        <dbReference type="ChEBI" id="CHEBI:30013"/>
        <dbReference type="ChEBI" id="CHEBI:30616"/>
        <dbReference type="ChEBI" id="CHEBI:61977"/>
        <dbReference type="ChEBI" id="CHEBI:456216"/>
        <dbReference type="EC" id="2.7.11.1"/>
    </reaction>
</comment>